<feature type="transmembrane region" description="Helical" evidence="1">
    <location>
        <begin position="32"/>
        <end position="54"/>
    </location>
</feature>
<dbReference type="EMBL" id="BAABGX010000001">
    <property type="protein sequence ID" value="GAA4295576.1"/>
    <property type="molecule type" value="Genomic_DNA"/>
</dbReference>
<keyword evidence="1" id="KW-1133">Transmembrane helix</keyword>
<feature type="signal peptide" evidence="2">
    <location>
        <begin position="1"/>
        <end position="22"/>
    </location>
</feature>
<organism evidence="3 4">
    <name type="scientific">Nibribacter koreensis</name>
    <dbReference type="NCBI Taxonomy" id="1084519"/>
    <lineage>
        <taxon>Bacteria</taxon>
        <taxon>Pseudomonadati</taxon>
        <taxon>Bacteroidota</taxon>
        <taxon>Cytophagia</taxon>
        <taxon>Cytophagales</taxon>
        <taxon>Hymenobacteraceae</taxon>
        <taxon>Nibribacter</taxon>
    </lineage>
</organism>
<proteinExistence type="predicted"/>
<gene>
    <name evidence="3" type="ORF">GCM10023183_01590</name>
</gene>
<feature type="transmembrane region" description="Helical" evidence="1">
    <location>
        <begin position="66"/>
        <end position="91"/>
    </location>
</feature>
<keyword evidence="1" id="KW-0472">Membrane</keyword>
<reference evidence="4" key="1">
    <citation type="journal article" date="2019" name="Int. J. Syst. Evol. Microbiol.">
        <title>The Global Catalogue of Microorganisms (GCM) 10K type strain sequencing project: providing services to taxonomists for standard genome sequencing and annotation.</title>
        <authorList>
            <consortium name="The Broad Institute Genomics Platform"/>
            <consortium name="The Broad Institute Genome Sequencing Center for Infectious Disease"/>
            <person name="Wu L."/>
            <person name="Ma J."/>
        </authorList>
    </citation>
    <scope>NUCLEOTIDE SEQUENCE [LARGE SCALE GENOMIC DNA]</scope>
    <source>
        <strain evidence="4">JCM 17917</strain>
    </source>
</reference>
<accession>A0ABP8F5J9</accession>
<evidence type="ECO:0000313" key="3">
    <source>
        <dbReference type="EMBL" id="GAA4295576.1"/>
    </source>
</evidence>
<feature type="chain" id="PRO_5046415725" evidence="2">
    <location>
        <begin position="23"/>
        <end position="123"/>
    </location>
</feature>
<name>A0ABP8F5J9_9BACT</name>
<keyword evidence="2" id="KW-0732">Signal</keyword>
<feature type="transmembrane region" description="Helical" evidence="1">
    <location>
        <begin position="97"/>
        <end position="118"/>
    </location>
</feature>
<comment type="caution">
    <text evidence="3">The sequence shown here is derived from an EMBL/GenBank/DDBJ whole genome shotgun (WGS) entry which is preliminary data.</text>
</comment>
<keyword evidence="4" id="KW-1185">Reference proteome</keyword>
<dbReference type="Proteomes" id="UP001501844">
    <property type="component" value="Unassembled WGS sequence"/>
</dbReference>
<evidence type="ECO:0000256" key="1">
    <source>
        <dbReference type="SAM" id="Phobius"/>
    </source>
</evidence>
<protein>
    <submittedName>
        <fullName evidence="3">Uncharacterized protein</fullName>
    </submittedName>
</protein>
<evidence type="ECO:0000313" key="4">
    <source>
        <dbReference type="Proteomes" id="UP001501844"/>
    </source>
</evidence>
<evidence type="ECO:0000256" key="2">
    <source>
        <dbReference type="SAM" id="SignalP"/>
    </source>
</evidence>
<sequence>MHHPRFFPLLVLLCLVSATALGNDVAPDEAPPSFLELASLLAFGGGIALVGFLVERAKFLQNVGKVIKGIGVLLGALAVICLACILLDWALATAITLALYVGSLTLAGYLLYVAYHWLFSAKR</sequence>
<keyword evidence="1" id="KW-0812">Transmembrane</keyword>